<dbReference type="PATRIC" id="fig|1284240.4.peg.4786"/>
<organism evidence="2 3">
    <name type="scientific">Amycolatopsis decaplanina DSM 44594</name>
    <dbReference type="NCBI Taxonomy" id="1284240"/>
    <lineage>
        <taxon>Bacteria</taxon>
        <taxon>Bacillati</taxon>
        <taxon>Actinomycetota</taxon>
        <taxon>Actinomycetes</taxon>
        <taxon>Pseudonocardiales</taxon>
        <taxon>Pseudonocardiaceae</taxon>
        <taxon>Amycolatopsis</taxon>
    </lineage>
</organism>
<dbReference type="AlphaFoldDB" id="M2Z7N9"/>
<protein>
    <submittedName>
        <fullName evidence="2">Transcriptional regulator</fullName>
    </submittedName>
</protein>
<dbReference type="EMBL" id="AOHO01000063">
    <property type="protein sequence ID" value="EME56898.1"/>
    <property type="molecule type" value="Genomic_DNA"/>
</dbReference>
<dbReference type="InterPro" id="IPR007278">
    <property type="entry name" value="DUF397"/>
</dbReference>
<name>M2Z7N9_9PSEU</name>
<evidence type="ECO:0000259" key="1">
    <source>
        <dbReference type="Pfam" id="PF04149"/>
    </source>
</evidence>
<keyword evidence="3" id="KW-1185">Reference proteome</keyword>
<proteinExistence type="predicted"/>
<reference evidence="2 3" key="1">
    <citation type="journal article" date="2013" name="Genome Announc.">
        <title>Draft Genome Sequence of Amycolatopsis decaplanina Strain DSM 44594T.</title>
        <authorList>
            <person name="Kaur N."/>
            <person name="Kumar S."/>
            <person name="Bala M."/>
            <person name="Raghava G.P."/>
            <person name="Mayilraj S."/>
        </authorList>
    </citation>
    <scope>NUCLEOTIDE SEQUENCE [LARGE SCALE GENOMIC DNA]</scope>
    <source>
        <strain evidence="2 3">DSM 44594</strain>
    </source>
</reference>
<dbReference type="Proteomes" id="UP000054226">
    <property type="component" value="Unassembled WGS sequence"/>
</dbReference>
<accession>M2Z7N9</accession>
<evidence type="ECO:0000313" key="2">
    <source>
        <dbReference type="EMBL" id="EME56898.1"/>
    </source>
</evidence>
<comment type="caution">
    <text evidence="2">The sequence shown here is derived from an EMBL/GenBank/DDBJ whole genome shotgun (WGS) entry which is preliminary data.</text>
</comment>
<sequence>MQMHRPKLLSGKVGTMAEQFDNGIPADRLTDAQWRKASYSNAIGNCVEVAPLASGEIAMRNSRFPTGPALIYTQAEMAAFLAGAKDGEFDDVLR</sequence>
<dbReference type="Pfam" id="PF04149">
    <property type="entry name" value="DUF397"/>
    <property type="match status" value="1"/>
</dbReference>
<gene>
    <name evidence="2" type="ORF">H074_23554</name>
</gene>
<evidence type="ECO:0000313" key="3">
    <source>
        <dbReference type="Proteomes" id="UP000054226"/>
    </source>
</evidence>
<feature type="domain" description="DUF397" evidence="1">
    <location>
        <begin position="32"/>
        <end position="85"/>
    </location>
</feature>